<evidence type="ECO:0000256" key="5">
    <source>
        <dbReference type="ARBA" id="ARBA00023136"/>
    </source>
</evidence>
<feature type="transmembrane region" description="Helical" evidence="6">
    <location>
        <begin position="224"/>
        <end position="244"/>
    </location>
</feature>
<sequence>MDDASPPPTNPLMLFAFLPISNHDPSYHPRKWPSISEVVEEIQQLYSIAFPMIITGLLLYGKSLISMLFMGRLGKHVLAGGSLSIGFANITGYSVLSGLAMGMEAISSQAYGAEQWSLMGHALQRTIALLLVTCIPVTLLWVNVEPILLFCGQDPAITAVASTYLSFSLPILVFQSFLNPIKIYLRTQKITMPLTVGAAIALILHVPANYFLICLLGLGIQGAALAAALFDFHLLLALLIYLRFSSLHENSSRGWSWECFREWKPLLNLAIPSCVSVCLEWWWYELMIVFSGLLADAPDAISTMGILIQTTSLVYIFPSALSLAVSTRVGNELGANRPERARLSTKVALLSALFMGCTAMAFTTTLRDVWGRAFTSDPAIVSLTAMTLPFVGLCELGNCPQTAGCGVLRGSARPSLAANINLACFYGVGMPIAVVMGFVLEMGLVGLWLGLLAAQVTCALVMVCTLLTTDWSLQAKRAKELMGGGDGEYKEIREDRDSLCSKEIEKENLEETISVKVVE</sequence>
<feature type="transmembrane region" description="Helical" evidence="6">
    <location>
        <begin position="416"/>
        <end position="439"/>
    </location>
</feature>
<dbReference type="GO" id="GO:0016020">
    <property type="term" value="C:membrane"/>
    <property type="evidence" value="ECO:0007669"/>
    <property type="project" value="UniProtKB-SubCell"/>
</dbReference>
<proteinExistence type="inferred from homology"/>
<evidence type="ECO:0000256" key="2">
    <source>
        <dbReference type="ARBA" id="ARBA00010199"/>
    </source>
</evidence>
<dbReference type="CDD" id="cd13132">
    <property type="entry name" value="MATE_eukaryotic"/>
    <property type="match status" value="1"/>
</dbReference>
<comment type="caution">
    <text evidence="7">The sequence shown here is derived from an EMBL/GenBank/DDBJ whole genome shotgun (WGS) entry which is preliminary data.</text>
</comment>
<dbReference type="STRING" id="337451.A0A443PP42"/>
<dbReference type="Proteomes" id="UP000283530">
    <property type="component" value="Unassembled WGS sequence"/>
</dbReference>
<feature type="transmembrane region" description="Helical" evidence="6">
    <location>
        <begin position="347"/>
        <end position="366"/>
    </location>
</feature>
<evidence type="ECO:0000256" key="3">
    <source>
        <dbReference type="ARBA" id="ARBA00022692"/>
    </source>
</evidence>
<keyword evidence="8" id="KW-1185">Reference proteome</keyword>
<gene>
    <name evidence="7" type="ORF">CKAN_02177000</name>
</gene>
<feature type="transmembrane region" description="Helical" evidence="6">
    <location>
        <begin position="45"/>
        <end position="65"/>
    </location>
</feature>
<feature type="transmembrane region" description="Helical" evidence="6">
    <location>
        <begin position="127"/>
        <end position="144"/>
    </location>
</feature>
<feature type="transmembrane region" description="Helical" evidence="6">
    <location>
        <begin position="190"/>
        <end position="218"/>
    </location>
</feature>
<evidence type="ECO:0000256" key="4">
    <source>
        <dbReference type="ARBA" id="ARBA00022989"/>
    </source>
</evidence>
<dbReference type="GO" id="GO:0015297">
    <property type="term" value="F:antiporter activity"/>
    <property type="evidence" value="ECO:0007669"/>
    <property type="project" value="InterPro"/>
</dbReference>
<dbReference type="NCBIfam" id="TIGR00797">
    <property type="entry name" value="matE"/>
    <property type="match status" value="1"/>
</dbReference>
<accession>A0A443PP42</accession>
<dbReference type="InterPro" id="IPR045069">
    <property type="entry name" value="MATE_euk"/>
</dbReference>
<dbReference type="EMBL" id="QPKB01000009">
    <property type="protein sequence ID" value="RWR92554.1"/>
    <property type="molecule type" value="Genomic_DNA"/>
</dbReference>
<dbReference type="GO" id="GO:1990961">
    <property type="term" value="P:xenobiotic detoxification by transmembrane export across the plasma membrane"/>
    <property type="evidence" value="ECO:0007669"/>
    <property type="project" value="InterPro"/>
</dbReference>
<dbReference type="AlphaFoldDB" id="A0A443PP42"/>
<keyword evidence="3 6" id="KW-0812">Transmembrane</keyword>
<evidence type="ECO:0000256" key="1">
    <source>
        <dbReference type="ARBA" id="ARBA00004141"/>
    </source>
</evidence>
<comment type="subcellular location">
    <subcellularLocation>
        <location evidence="1">Membrane</location>
        <topology evidence="1">Multi-pass membrane protein</topology>
    </subcellularLocation>
</comment>
<feature type="transmembrane region" description="Helical" evidence="6">
    <location>
        <begin position="156"/>
        <end position="178"/>
    </location>
</feature>
<dbReference type="InterPro" id="IPR002528">
    <property type="entry name" value="MATE_fam"/>
</dbReference>
<dbReference type="PANTHER" id="PTHR11206">
    <property type="entry name" value="MULTIDRUG RESISTANCE PROTEIN"/>
    <property type="match status" value="1"/>
</dbReference>
<feature type="transmembrane region" description="Helical" evidence="6">
    <location>
        <begin position="265"/>
        <end position="284"/>
    </location>
</feature>
<keyword evidence="5 6" id="KW-0472">Membrane</keyword>
<keyword evidence="4 6" id="KW-1133">Transmembrane helix</keyword>
<name>A0A443PP42_9MAGN</name>
<feature type="transmembrane region" description="Helical" evidence="6">
    <location>
        <begin position="445"/>
        <end position="467"/>
    </location>
</feature>
<reference evidence="7 8" key="1">
    <citation type="journal article" date="2019" name="Nat. Plants">
        <title>Stout camphor tree genome fills gaps in understanding of flowering plant genome evolution.</title>
        <authorList>
            <person name="Chaw S.M."/>
            <person name="Liu Y.C."/>
            <person name="Wu Y.W."/>
            <person name="Wang H.Y."/>
            <person name="Lin C.I."/>
            <person name="Wu C.S."/>
            <person name="Ke H.M."/>
            <person name="Chang L.Y."/>
            <person name="Hsu C.Y."/>
            <person name="Yang H.T."/>
            <person name="Sudianto E."/>
            <person name="Hsu M.H."/>
            <person name="Wu K.P."/>
            <person name="Wang L.N."/>
            <person name="Leebens-Mack J.H."/>
            <person name="Tsai I.J."/>
        </authorList>
    </citation>
    <scope>NUCLEOTIDE SEQUENCE [LARGE SCALE GENOMIC DNA]</scope>
    <source>
        <strain evidence="8">cv. Chaw 1501</strain>
        <tissue evidence="7">Young leaves</tissue>
    </source>
</reference>
<evidence type="ECO:0000313" key="8">
    <source>
        <dbReference type="Proteomes" id="UP000283530"/>
    </source>
</evidence>
<dbReference type="OrthoDB" id="2126698at2759"/>
<feature type="transmembrane region" description="Helical" evidence="6">
    <location>
        <begin position="304"/>
        <end position="326"/>
    </location>
</feature>
<organism evidence="7 8">
    <name type="scientific">Cinnamomum micranthum f. kanehirae</name>
    <dbReference type="NCBI Taxonomy" id="337451"/>
    <lineage>
        <taxon>Eukaryota</taxon>
        <taxon>Viridiplantae</taxon>
        <taxon>Streptophyta</taxon>
        <taxon>Embryophyta</taxon>
        <taxon>Tracheophyta</taxon>
        <taxon>Spermatophyta</taxon>
        <taxon>Magnoliopsida</taxon>
        <taxon>Magnoliidae</taxon>
        <taxon>Laurales</taxon>
        <taxon>Lauraceae</taxon>
        <taxon>Cinnamomum</taxon>
    </lineage>
</organism>
<evidence type="ECO:0000256" key="6">
    <source>
        <dbReference type="RuleBase" id="RU004914"/>
    </source>
</evidence>
<protein>
    <recommendedName>
        <fullName evidence="6">Protein DETOXIFICATION</fullName>
    </recommendedName>
    <alternativeName>
        <fullName evidence="6">Multidrug and toxic compound extrusion protein</fullName>
    </alternativeName>
</protein>
<dbReference type="Pfam" id="PF01554">
    <property type="entry name" value="MatE"/>
    <property type="match status" value="2"/>
</dbReference>
<evidence type="ECO:0000313" key="7">
    <source>
        <dbReference type="EMBL" id="RWR92554.1"/>
    </source>
</evidence>
<feature type="transmembrane region" description="Helical" evidence="6">
    <location>
        <begin position="378"/>
        <end position="396"/>
    </location>
</feature>
<dbReference type="GO" id="GO:0042910">
    <property type="term" value="F:xenobiotic transmembrane transporter activity"/>
    <property type="evidence" value="ECO:0007669"/>
    <property type="project" value="InterPro"/>
</dbReference>
<comment type="similarity">
    <text evidence="2 6">Belongs to the multi antimicrobial extrusion (MATE) (TC 2.A.66.1) family.</text>
</comment>